<evidence type="ECO:0000313" key="3">
    <source>
        <dbReference type="EMBL" id="NYD20892.1"/>
    </source>
</evidence>
<organism evidence="3 4">
    <name type="scientific">Kineococcus aurantiacus</name>
    <dbReference type="NCBI Taxonomy" id="37633"/>
    <lineage>
        <taxon>Bacteria</taxon>
        <taxon>Bacillati</taxon>
        <taxon>Actinomycetota</taxon>
        <taxon>Actinomycetes</taxon>
        <taxon>Kineosporiales</taxon>
        <taxon>Kineosporiaceae</taxon>
        <taxon>Kineococcus</taxon>
    </lineage>
</organism>
<dbReference type="InterPro" id="IPR006976">
    <property type="entry name" value="VanZ-like"/>
</dbReference>
<accession>A0A7Y9DJG9</accession>
<feature type="transmembrane region" description="Helical" evidence="1">
    <location>
        <begin position="83"/>
        <end position="101"/>
    </location>
</feature>
<dbReference type="EMBL" id="JACCBB010000001">
    <property type="protein sequence ID" value="NYD20892.1"/>
    <property type="molecule type" value="Genomic_DNA"/>
</dbReference>
<evidence type="ECO:0000313" key="4">
    <source>
        <dbReference type="Proteomes" id="UP000521922"/>
    </source>
</evidence>
<dbReference type="RefSeq" id="WP_179748820.1">
    <property type="nucleotide sequence ID" value="NZ_BAAAGN010000002.1"/>
</dbReference>
<feature type="transmembrane region" description="Helical" evidence="1">
    <location>
        <begin position="39"/>
        <end position="57"/>
    </location>
</feature>
<proteinExistence type="predicted"/>
<sequence>MGALPTFLVEHAAAVPVALLLLVLGCAGLGLLVRRRPRATAWLLAAALLPVVGLTLAPDGRGRRAEQWCQAGFSLPSLGSVELLANVALFVPAAVFGVLLLRRPVLVVLGGSALSAAVEVVQASAPALGRSCTTDDWAMNTAGTIVGVLVGVLVGSPLPGVGRIRRRG</sequence>
<reference evidence="3 4" key="1">
    <citation type="submission" date="2020-07" db="EMBL/GenBank/DDBJ databases">
        <title>Sequencing the genomes of 1000 actinobacteria strains.</title>
        <authorList>
            <person name="Klenk H.-P."/>
        </authorList>
    </citation>
    <scope>NUCLEOTIDE SEQUENCE [LARGE SCALE GENOMIC DNA]</scope>
    <source>
        <strain evidence="3 4">DSM 7487</strain>
    </source>
</reference>
<evidence type="ECO:0000259" key="2">
    <source>
        <dbReference type="Pfam" id="PF04892"/>
    </source>
</evidence>
<feature type="transmembrane region" description="Helical" evidence="1">
    <location>
        <begin position="106"/>
        <end position="125"/>
    </location>
</feature>
<gene>
    <name evidence="3" type="ORF">BJ968_000432</name>
</gene>
<keyword evidence="4" id="KW-1185">Reference proteome</keyword>
<keyword evidence="1" id="KW-1133">Transmembrane helix</keyword>
<feature type="transmembrane region" description="Helical" evidence="1">
    <location>
        <begin position="12"/>
        <end position="32"/>
    </location>
</feature>
<dbReference type="AlphaFoldDB" id="A0A7Y9DJG9"/>
<protein>
    <submittedName>
        <fullName evidence="3">VanZ family protein</fullName>
    </submittedName>
</protein>
<comment type="caution">
    <text evidence="3">The sequence shown here is derived from an EMBL/GenBank/DDBJ whole genome shotgun (WGS) entry which is preliminary data.</text>
</comment>
<keyword evidence="1" id="KW-0812">Transmembrane</keyword>
<feature type="transmembrane region" description="Helical" evidence="1">
    <location>
        <begin position="137"/>
        <end position="158"/>
    </location>
</feature>
<evidence type="ECO:0000256" key="1">
    <source>
        <dbReference type="SAM" id="Phobius"/>
    </source>
</evidence>
<keyword evidence="1" id="KW-0472">Membrane</keyword>
<dbReference type="Pfam" id="PF04892">
    <property type="entry name" value="VanZ"/>
    <property type="match status" value="1"/>
</dbReference>
<name>A0A7Y9DJG9_9ACTN</name>
<feature type="domain" description="VanZ-like" evidence="2">
    <location>
        <begin position="81"/>
        <end position="153"/>
    </location>
</feature>
<dbReference type="Proteomes" id="UP000521922">
    <property type="component" value="Unassembled WGS sequence"/>
</dbReference>